<gene>
    <name evidence="2" type="ORF">SAMN05421813_11270</name>
</gene>
<keyword evidence="1" id="KW-1133">Transmembrane helix</keyword>
<dbReference type="STRING" id="990371.SAMN05421813_11270"/>
<evidence type="ECO:0000313" key="2">
    <source>
        <dbReference type="EMBL" id="SDM44474.1"/>
    </source>
</evidence>
<dbReference type="EMBL" id="FNHH01000012">
    <property type="protein sequence ID" value="SDM44474.1"/>
    <property type="molecule type" value="Genomic_DNA"/>
</dbReference>
<evidence type="ECO:0000313" key="3">
    <source>
        <dbReference type="Proteomes" id="UP000199226"/>
    </source>
</evidence>
<reference evidence="3" key="1">
    <citation type="submission" date="2016-10" db="EMBL/GenBank/DDBJ databases">
        <authorList>
            <person name="Varghese N."/>
            <person name="Submissions S."/>
        </authorList>
    </citation>
    <scope>NUCLEOTIDE SEQUENCE [LARGE SCALE GENOMIC DNA]</scope>
    <source>
        <strain evidence="3">DSM 24536</strain>
    </source>
</reference>
<proteinExistence type="predicted"/>
<keyword evidence="1" id="KW-0472">Membrane</keyword>
<evidence type="ECO:0008006" key="4">
    <source>
        <dbReference type="Google" id="ProtNLM"/>
    </source>
</evidence>
<dbReference type="AlphaFoldDB" id="A0A1G9TA20"/>
<sequence>MENTHNNTGIKPISQTYAVLNAKCPRCRRGDMFMNPMYGFKSQKMYTSCSHCALKYERELGYFYVSMFISYALNVAQMITVGILTYFITGNTESPWLYMGTIFPVVLILAPLNFRYSRVLLLHYMTPGLNYIPSMSENKGS</sequence>
<keyword evidence="3" id="KW-1185">Reference proteome</keyword>
<keyword evidence="1" id="KW-0812">Transmembrane</keyword>
<name>A0A1G9TA20_9SPHI</name>
<feature type="transmembrane region" description="Helical" evidence="1">
    <location>
        <begin position="95"/>
        <end position="114"/>
    </location>
</feature>
<dbReference type="RefSeq" id="WP_176767666.1">
    <property type="nucleotide sequence ID" value="NZ_FNHH01000012.1"/>
</dbReference>
<organism evidence="2 3">
    <name type="scientific">Daejeonella rubra</name>
    <dbReference type="NCBI Taxonomy" id="990371"/>
    <lineage>
        <taxon>Bacteria</taxon>
        <taxon>Pseudomonadati</taxon>
        <taxon>Bacteroidota</taxon>
        <taxon>Sphingobacteriia</taxon>
        <taxon>Sphingobacteriales</taxon>
        <taxon>Sphingobacteriaceae</taxon>
        <taxon>Daejeonella</taxon>
    </lineage>
</organism>
<protein>
    <recommendedName>
        <fullName evidence="4">DUF983 domain-containing protein</fullName>
    </recommendedName>
</protein>
<feature type="transmembrane region" description="Helical" evidence="1">
    <location>
        <begin position="62"/>
        <end position="89"/>
    </location>
</feature>
<accession>A0A1G9TA20</accession>
<dbReference type="Proteomes" id="UP000199226">
    <property type="component" value="Unassembled WGS sequence"/>
</dbReference>
<evidence type="ECO:0000256" key="1">
    <source>
        <dbReference type="SAM" id="Phobius"/>
    </source>
</evidence>